<dbReference type="AlphaFoldDB" id="A0A4R5NDS3"/>
<dbReference type="RefSeq" id="WP_010619461.1">
    <property type="nucleotide sequence ID" value="NZ_PUFO01000105.1"/>
</dbReference>
<evidence type="ECO:0000256" key="1">
    <source>
        <dbReference type="SAM" id="MobiDB-lite"/>
    </source>
</evidence>
<dbReference type="EMBL" id="PUFO01000105">
    <property type="protein sequence ID" value="TDG71417.1"/>
    <property type="molecule type" value="Genomic_DNA"/>
</dbReference>
<evidence type="ECO:0000313" key="2">
    <source>
        <dbReference type="EMBL" id="TDG71417.1"/>
    </source>
</evidence>
<accession>A0A4R5NDS3</accession>
<evidence type="ECO:0008006" key="4">
    <source>
        <dbReference type="Google" id="ProtNLM"/>
    </source>
</evidence>
<feature type="region of interest" description="Disordered" evidence="1">
    <location>
        <begin position="38"/>
        <end position="60"/>
    </location>
</feature>
<gene>
    <name evidence="2" type="ORF">C5L31_002204</name>
</gene>
<evidence type="ECO:0000313" key="3">
    <source>
        <dbReference type="Proteomes" id="UP000294854"/>
    </source>
</evidence>
<sequence length="1014" mass="105336">MLHNVDKKWLKIGMFILSLGVGLFVFIANGSAATLPDNNDYTASTGTVRSSGVSDTGTSISTESPVDIKISDGDFTLNYVDKTGYVSPDGSTNKSGVSSLTDSSGNIKLNDNQLMSNGNQAYTGGFLQARGKISIRAVLAKTDGGNLVSNMSSGNYGVMVRVEMPEDVDASAMAKSIVWDQAFMMLQISVPIAGSPQFPMQFDHHVYLDPDDPHAFFLKVKGIPLEHSERYLFPSNRSTIKLARFAQDGQDFKNNVSDNGDSITPTELGTSAAGSVDAGGSIMSSWYFLPPVYGPVALNGTIGYSLALLQNANTFSWLIGSGFDGTANINFYIDIAKYNGNLADSSPNKQLTKGKLMPSPRADGKINLGLKMYGSSQLVDPFSINSSGTNFTFDPGKSPVDYALVKKDQVSSGTNVPVTSTVKSWNAYASPWDTRSTNKLNTTTSSWESVDGQKTELPNVSQTDSLVDRLAKLDIKLDGLMVNAGKGTDAAGTDYSGSQNGTVGAVGANRFARVANYFDTSKLDSNGEGALSSAKLSVDKSKLNLAPLYKTAGTAGKVSLATDASSTLPNTSTAAGQYVYYGGKSTLPNGDTAQILPAPMFYTQGTIPAPTTKFDESTVTIYTSQLASSKTVTVSGSWVDDYANQDSVSVKDSVTGNSANAGTNLTAASSKNFALKLSSGSVSGALNLGTGSSLLGTHTLTATITQPNVKLSNGQTVTTGKTGTASMTVKVVDDSQVANVSMTKAALSNGKTVTNLAVKNATSSAAGETVTLQSKLTNDGTTAITTPVIQSDLGANLGYKGNLSVLVNGVAITTASATTSGNTLSIALGQTLKAKDQVTVQYQVQVTSPLPTTGVTLSDLLMSGSVLKAKSNAVTLTPIVSGSLSLTSVPGPLEFGDHDLPTGGATYGNQGTGTQLTVVDGLTSGNGWTVSAALTPFASGSAQFSSAGIKFDTGLNQVNADNTNVAIATQANDSTGYWTKAYPNIKMVLSSGVYGAKRYQATMTYTLAANVNPT</sequence>
<proteinExistence type="predicted"/>
<dbReference type="Proteomes" id="UP000294854">
    <property type="component" value="Unassembled WGS sequence"/>
</dbReference>
<keyword evidence="3" id="KW-1185">Reference proteome</keyword>
<organism evidence="2 3">
    <name type="scientific">Secundilactobacillus malefermentans</name>
    <dbReference type="NCBI Taxonomy" id="176292"/>
    <lineage>
        <taxon>Bacteria</taxon>
        <taxon>Bacillati</taxon>
        <taxon>Bacillota</taxon>
        <taxon>Bacilli</taxon>
        <taxon>Lactobacillales</taxon>
        <taxon>Lactobacillaceae</taxon>
        <taxon>Secundilactobacillus</taxon>
    </lineage>
</organism>
<protein>
    <recommendedName>
        <fullName evidence="4">WxL domain-containing protein</fullName>
    </recommendedName>
</protein>
<reference evidence="2 3" key="1">
    <citation type="journal article" date="2019" name="Appl. Microbiol. Biotechnol.">
        <title>Uncovering carbohydrate metabolism through a genotype-phenotype association study of 56 lactic acid bacteria genomes.</title>
        <authorList>
            <person name="Buron-Moles G."/>
            <person name="Chailyan A."/>
            <person name="Dolejs I."/>
            <person name="Forster J."/>
            <person name="Miks M.H."/>
        </authorList>
    </citation>
    <scope>NUCLEOTIDE SEQUENCE [LARGE SCALE GENOMIC DNA]</scope>
    <source>
        <strain evidence="2 3">ATCC 49373</strain>
    </source>
</reference>
<name>A0A4R5NDS3_9LACO</name>
<dbReference type="OrthoDB" id="2252373at2"/>
<comment type="caution">
    <text evidence="2">The sequence shown here is derived from an EMBL/GenBank/DDBJ whole genome shotgun (WGS) entry which is preliminary data.</text>
</comment>